<gene>
    <name evidence="1" type="ORF">BJ138DRAFT_1161671</name>
</gene>
<dbReference type="Proteomes" id="UP000790377">
    <property type="component" value="Unassembled WGS sequence"/>
</dbReference>
<organism evidence="1 2">
    <name type="scientific">Hygrophoropsis aurantiaca</name>
    <dbReference type="NCBI Taxonomy" id="72124"/>
    <lineage>
        <taxon>Eukaryota</taxon>
        <taxon>Fungi</taxon>
        <taxon>Dikarya</taxon>
        <taxon>Basidiomycota</taxon>
        <taxon>Agaricomycotina</taxon>
        <taxon>Agaricomycetes</taxon>
        <taxon>Agaricomycetidae</taxon>
        <taxon>Boletales</taxon>
        <taxon>Coniophorineae</taxon>
        <taxon>Hygrophoropsidaceae</taxon>
        <taxon>Hygrophoropsis</taxon>
    </lineage>
</organism>
<accession>A0ACB8A188</accession>
<keyword evidence="2" id="KW-1185">Reference proteome</keyword>
<name>A0ACB8A188_9AGAM</name>
<protein>
    <submittedName>
        <fullName evidence="1">Uncharacterized protein</fullName>
    </submittedName>
</protein>
<comment type="caution">
    <text evidence="1">The sequence shown here is derived from an EMBL/GenBank/DDBJ whole genome shotgun (WGS) entry which is preliminary data.</text>
</comment>
<evidence type="ECO:0000313" key="1">
    <source>
        <dbReference type="EMBL" id="KAH7906818.1"/>
    </source>
</evidence>
<proteinExistence type="predicted"/>
<reference evidence="1" key="1">
    <citation type="journal article" date="2021" name="New Phytol.">
        <title>Evolutionary innovations through gain and loss of genes in the ectomycorrhizal Boletales.</title>
        <authorList>
            <person name="Wu G."/>
            <person name="Miyauchi S."/>
            <person name="Morin E."/>
            <person name="Kuo A."/>
            <person name="Drula E."/>
            <person name="Varga T."/>
            <person name="Kohler A."/>
            <person name="Feng B."/>
            <person name="Cao Y."/>
            <person name="Lipzen A."/>
            <person name="Daum C."/>
            <person name="Hundley H."/>
            <person name="Pangilinan J."/>
            <person name="Johnson J."/>
            <person name="Barry K."/>
            <person name="LaButti K."/>
            <person name="Ng V."/>
            <person name="Ahrendt S."/>
            <person name="Min B."/>
            <person name="Choi I.G."/>
            <person name="Park H."/>
            <person name="Plett J.M."/>
            <person name="Magnuson J."/>
            <person name="Spatafora J.W."/>
            <person name="Nagy L.G."/>
            <person name="Henrissat B."/>
            <person name="Grigoriev I.V."/>
            <person name="Yang Z.L."/>
            <person name="Xu J."/>
            <person name="Martin F.M."/>
        </authorList>
    </citation>
    <scope>NUCLEOTIDE SEQUENCE</scope>
    <source>
        <strain evidence="1">ATCC 28755</strain>
    </source>
</reference>
<dbReference type="EMBL" id="MU267971">
    <property type="protein sequence ID" value="KAH7906818.1"/>
    <property type="molecule type" value="Genomic_DNA"/>
</dbReference>
<evidence type="ECO:0000313" key="2">
    <source>
        <dbReference type="Proteomes" id="UP000790377"/>
    </source>
</evidence>
<sequence length="822" mass="92337">MAKLLLWCHILGEYPPEPLEVQVEGTRSVYALKEAIKKTSAPDLDAFFAHRLNLFKVGIPINKLKEKVGGKKKGEDVEGAELLNVSDKLKDVFEEGPVDKQVQIIVVRPTGILQGPTTPEDRSIFPSSRPTPCKSESETQALVDNFLSQRDTKLEEYLAGPPWNSFWEPPPSGDPETDRFINDLKIPQISREPILLLHDLGNGVVKQSVLDELFNRKSRLLVNTSGSGKTRLLLEGLSRGWGFYFTNAVQRVTNPLGSLDVMDAIIHYIPSSAGFIAEPEKIEDEHSRDVAYSRNHTIAIRRMHQVLVARILVFEHFLKKAKASHPAQSINEFKKHWLFLQLRSIDILGVEVFAALSEELSDASDKYLMIVGGLRVHSKLLALQGEFGLSRDFVIVLDEAQIAMGALGEAFRSERDKSVKRPVLRPIVSACTAASEFPVILSGTGLSFEIVNDVAHSAVMKHSRFTHATNTGAFDDRERQGNYIMRYMPKHIAESESGRELLGRAWNWVRGRHRFTASLVDQLLGSSFQSPHRTLNAYVKMFCKFCPTDGQPFVDEERADVALLPGAKLSLDFSKILNDPERLSLFSDVLYTWLIERRHLSLTKNKEKHVQYGFARFPDGKGEWAIVDEPLVLLAAAQEFRTVSDFSFAEHVKKSLLHEGGRGQYFEEFVGLYLTSAFDDGRNLCDVFDFGESVPEWARQGAEIVSVVRDGEKTSVHRFHLPGRMGATSVIGRRCSDVESTLEWFENPSMLMCFPDVQMGPDVGLFARLACGLILAIVVQIKWRSEPLLSKTVQLQAVSTVDPSQFYTHKNLKDKKYGDARE</sequence>
<feature type="non-terminal residue" evidence="1">
    <location>
        <position position="822"/>
    </location>
</feature>